<dbReference type="Proteomes" id="UP001148629">
    <property type="component" value="Unassembled WGS sequence"/>
</dbReference>
<comment type="caution">
    <text evidence="1">The sequence shown here is derived from an EMBL/GenBank/DDBJ whole genome shotgun (WGS) entry which is preliminary data.</text>
</comment>
<accession>A0ACC1SWD4</accession>
<keyword evidence="2" id="KW-1185">Reference proteome</keyword>
<dbReference type="EMBL" id="JANRMS010000069">
    <property type="protein sequence ID" value="KAJ3547726.1"/>
    <property type="molecule type" value="Genomic_DNA"/>
</dbReference>
<name>A0ACC1SWD4_9HYPO</name>
<proteinExistence type="predicted"/>
<evidence type="ECO:0000313" key="1">
    <source>
        <dbReference type="EMBL" id="KAJ3547726.1"/>
    </source>
</evidence>
<organism evidence="1 2">
    <name type="scientific">Fusarium decemcellulare</name>
    <dbReference type="NCBI Taxonomy" id="57161"/>
    <lineage>
        <taxon>Eukaryota</taxon>
        <taxon>Fungi</taxon>
        <taxon>Dikarya</taxon>
        <taxon>Ascomycota</taxon>
        <taxon>Pezizomycotina</taxon>
        <taxon>Sordariomycetes</taxon>
        <taxon>Hypocreomycetidae</taxon>
        <taxon>Hypocreales</taxon>
        <taxon>Nectriaceae</taxon>
        <taxon>Fusarium</taxon>
        <taxon>Fusarium decemcellulare species complex</taxon>
    </lineage>
</organism>
<reference evidence="1" key="1">
    <citation type="submission" date="2022-08" db="EMBL/GenBank/DDBJ databases">
        <title>Genome Sequence of Fusarium decemcellulare.</title>
        <authorList>
            <person name="Buettner E."/>
        </authorList>
    </citation>
    <scope>NUCLEOTIDE SEQUENCE</scope>
    <source>
        <strain evidence="1">Babe19</strain>
    </source>
</reference>
<protein>
    <submittedName>
        <fullName evidence="1">Uncharacterized protein</fullName>
    </submittedName>
</protein>
<gene>
    <name evidence="1" type="ORF">NM208_g1363</name>
</gene>
<evidence type="ECO:0000313" key="2">
    <source>
        <dbReference type="Proteomes" id="UP001148629"/>
    </source>
</evidence>
<sequence>MSSQRESTKCTLACEYCRIKKAKCSGTFPCGNCTDHNEVCVFPERRTRSKKRKEREQEMEDRLARMEDLLRAAAGATTQRRHSVATADDGSVTSRARMSPGIVLLDPMDSPQMQMPEADSQIILPSPGTELPSVFPQVSHVSPVADMCSDTVPNHVAESLQQQDTCAPAAMRLPASPPSTIPVDNCSPQSSFTDLESNPGRGSCFSICALPAIEWISRQAGMSDFLASARRLSKAVLEGERLDRVVHPVRAPEPDLNRALELSKGYFEGCLDSIYEITDRHDFERRLRAHHGTDPASTSDKQWYALRNIIYASGCRYLLSKSSTPDAFSEARAQSWKYFENALSAHTDLLYRQTDMVSIQALVLMAFHAEAWGTPALEYMLLSSATRLAQSKGFHLAVSPSLNLSADEAIARQRLWWTLYAYEKHLAHRSGHPSAIDDDYVSCPVPKKWKGGNAQSFDFFTKTVTIAQISSAVVKQLNTSKAIKDSPETTLAIVQELDGRLRKWRESLHDAYRTSPYFRTEELPPGVQVFHVLYFHFSYYVLLIAIHGVFCYPWNRPDLQNSKKPGIHAQIQRSTEVVADASRQIILAVQRVEIHASLPVWLTFYFPLVGLINMFVCILKDPLASTAASDLALMDIVVGHFGYLEFISSSEFETSFPREVTTYARNLVKRAKSSTGEQQSSRHLDATTQVQGALPSTDLNTLDMALGLEDWCTFMPSIPDINAFPLDGDFQGVDSQMLPFE</sequence>